<feature type="compositionally biased region" description="Polar residues" evidence="3">
    <location>
        <begin position="68"/>
        <end position="87"/>
    </location>
</feature>
<dbReference type="PROSITE" id="PS50245">
    <property type="entry name" value="CAP_GLY_2"/>
    <property type="match status" value="1"/>
</dbReference>
<name>A0A0C9Y697_9AGAR</name>
<feature type="coiled-coil region" evidence="2">
    <location>
        <begin position="635"/>
        <end position="666"/>
    </location>
</feature>
<feature type="compositionally biased region" description="Basic and acidic residues" evidence="3">
    <location>
        <begin position="1008"/>
        <end position="1026"/>
    </location>
</feature>
<dbReference type="Gene3D" id="4.10.60.10">
    <property type="entry name" value="Zinc finger, CCHC-type"/>
    <property type="match status" value="1"/>
</dbReference>
<dbReference type="PROSITE" id="PS00845">
    <property type="entry name" value="CAP_GLY_1"/>
    <property type="match status" value="1"/>
</dbReference>
<feature type="region of interest" description="Disordered" evidence="3">
    <location>
        <begin position="1090"/>
        <end position="1126"/>
    </location>
</feature>
<evidence type="ECO:0000259" key="4">
    <source>
        <dbReference type="PROSITE" id="PS50158"/>
    </source>
</evidence>
<reference evidence="6 7" key="1">
    <citation type="submission" date="2014-04" db="EMBL/GenBank/DDBJ databases">
        <authorList>
            <consortium name="DOE Joint Genome Institute"/>
            <person name="Kuo A."/>
            <person name="Kohler A."/>
            <person name="Nagy L.G."/>
            <person name="Floudas D."/>
            <person name="Copeland A."/>
            <person name="Barry K.W."/>
            <person name="Cichocki N."/>
            <person name="Veneault-Fourrey C."/>
            <person name="LaButti K."/>
            <person name="Lindquist E.A."/>
            <person name="Lipzen A."/>
            <person name="Lundell T."/>
            <person name="Morin E."/>
            <person name="Murat C."/>
            <person name="Sun H."/>
            <person name="Tunlid A."/>
            <person name="Henrissat B."/>
            <person name="Grigoriev I.V."/>
            <person name="Hibbett D.S."/>
            <person name="Martin F."/>
            <person name="Nordberg H.P."/>
            <person name="Cantor M.N."/>
            <person name="Hua S.X."/>
        </authorList>
    </citation>
    <scope>NUCLEOTIDE SEQUENCE [LARGE SCALE GENOMIC DNA]</scope>
    <source>
        <strain evidence="6 7">LaAM-08-1</strain>
    </source>
</reference>
<feature type="coiled-coil region" evidence="2">
    <location>
        <begin position="892"/>
        <end position="919"/>
    </location>
</feature>
<reference evidence="7" key="2">
    <citation type="submission" date="2015-01" db="EMBL/GenBank/DDBJ databases">
        <title>Evolutionary Origins and Diversification of the Mycorrhizal Mutualists.</title>
        <authorList>
            <consortium name="DOE Joint Genome Institute"/>
            <consortium name="Mycorrhizal Genomics Consortium"/>
            <person name="Kohler A."/>
            <person name="Kuo A."/>
            <person name="Nagy L.G."/>
            <person name="Floudas D."/>
            <person name="Copeland A."/>
            <person name="Barry K.W."/>
            <person name="Cichocki N."/>
            <person name="Veneault-Fourrey C."/>
            <person name="LaButti K."/>
            <person name="Lindquist E.A."/>
            <person name="Lipzen A."/>
            <person name="Lundell T."/>
            <person name="Morin E."/>
            <person name="Murat C."/>
            <person name="Riley R."/>
            <person name="Ohm R."/>
            <person name="Sun H."/>
            <person name="Tunlid A."/>
            <person name="Henrissat B."/>
            <person name="Grigoriev I.V."/>
            <person name="Hibbett D.S."/>
            <person name="Martin F."/>
        </authorList>
    </citation>
    <scope>NUCLEOTIDE SEQUENCE [LARGE SCALE GENOMIC DNA]</scope>
    <source>
        <strain evidence="7">LaAM-08-1</strain>
    </source>
</reference>
<evidence type="ECO:0000313" key="6">
    <source>
        <dbReference type="EMBL" id="KIK03533.1"/>
    </source>
</evidence>
<sequence>MTTPGKSRQSGIPGPGRISSIPTPGRSRSSSNVYQNATDSFDDISRAFADAIKANDPAQHRTIPQPRAASTSSLAPQFAPQTTQSGHRSVGRPSSAASTSSAIGASTRTTERAKTPTSAKPPSRPPSRHSEAFARSVSRSFEIGDNVRIESLGFEGLLKYVGEIEGKPGLWAGVELGGGFAGKGKNNGTVNGKKYFSCPQNCGVFVATTKLSPPTVGPGTIQRPSSVASSRGRITPALSGRVTPSFPSATRTPSASFANGRATPSASGRLTPSNTNGRGTSATTPAASDRTRNVLKAVTSKGIDVSLTDKITAGSRASKYMSMTAQQLSSRGSRNMESPTGRNRESPGPALPPPSPSSFPSSSPSRGSRMLSSPTRPSGSPFTPKPSLGGRTSTAGNTGLPSSPSRNRPSVSTPRARVSSAVAMPPPASPIFSSSYSYHARCLDSEASSATCSDYLEAQGKALQDNIPLVISKDTSFNLSSRPESSASFRSTTMDEQSLVEQLQSRIDALEYENERLRLASGNEFASALPEQLESLERERDEAIAKIFYLEEKQAASNSNVEAHTHRITLLEQDLKRITSERDTQQLKDQSCVANLQKKVEEDVLVIQELQASLTVRSNLVDQQHENLEVKETEIALLNLKLQSMFKELEEEKRELGAQIDELRIAGQETIALYEERLSSADTQRYELELRITSLEAVHSAGREPSTTASHFASSATQIDNETLRDQVHHLQRKISTMEDVIEDARAASEKEEAAFRERMRRLKEKEDGMKKELSEGRKEVERMTTSELTARNRVEEIEEALRESTVALENARAEVEALRAEMANVDSLVGDISEGDLSSRVAELAHRASIDRTRSEQEISRLTDMLQELRPGVNRRDVDLESQVFTLQQQKATLEAKVLDLTRALDDSTNELEATRKKINRDVFVTDDIHDGLKSSSSLPSKFDSAVAKEEVTGLKHIIQELQKESIMAAQRIKLLESENQLFSCEAEQLRQEVQLLEDSLHNSSSMEDKDLDKSTTSLDSKDVDSLEQRLKEQSLRHDAEIEQLKKRLSESEIKHARTIHDLNKEISELEALVEAKDELEQEVERLKDKAARAKKSSKNSTETNGMRHRLSSASSNTMSSGGTGQDVCEICERPGHDIFNCDLLKEDGASKETIPATTWPPRTVVDLFCEDCESHGHVAADCPHSLDVF</sequence>
<dbReference type="InterPro" id="IPR036859">
    <property type="entry name" value="CAP-Gly_dom_sf"/>
</dbReference>
<dbReference type="HOGENOM" id="CLU_008637_0_0_1"/>
<gene>
    <name evidence="6" type="ORF">K443DRAFT_131357</name>
</gene>
<dbReference type="SUPFAM" id="SSF74924">
    <property type="entry name" value="Cap-Gly domain"/>
    <property type="match status" value="1"/>
</dbReference>
<protein>
    <recommendedName>
        <fullName evidence="8">CAP-Gly domain-containing protein</fullName>
    </recommendedName>
</protein>
<feature type="region of interest" description="Disordered" evidence="3">
    <location>
        <begin position="52"/>
        <end position="133"/>
    </location>
</feature>
<feature type="compositionally biased region" description="Low complexity" evidence="3">
    <location>
        <begin position="1113"/>
        <end position="1122"/>
    </location>
</feature>
<feature type="compositionally biased region" description="Polar residues" evidence="3">
    <location>
        <begin position="321"/>
        <end position="341"/>
    </location>
</feature>
<keyword evidence="7" id="KW-1185">Reference proteome</keyword>
<feature type="region of interest" description="Disordered" evidence="3">
    <location>
        <begin position="215"/>
        <end position="290"/>
    </location>
</feature>
<dbReference type="Pfam" id="PF01302">
    <property type="entry name" value="CAP_GLY"/>
    <property type="match status" value="1"/>
</dbReference>
<dbReference type="Gene3D" id="2.30.30.190">
    <property type="entry name" value="CAP Gly-rich-like domain"/>
    <property type="match status" value="1"/>
</dbReference>
<feature type="region of interest" description="Disordered" evidence="3">
    <location>
        <begin position="1002"/>
        <end position="1026"/>
    </location>
</feature>
<evidence type="ECO:0000256" key="1">
    <source>
        <dbReference type="PROSITE-ProRule" id="PRU00047"/>
    </source>
</evidence>
<evidence type="ECO:0000259" key="5">
    <source>
        <dbReference type="PROSITE" id="PS50245"/>
    </source>
</evidence>
<keyword evidence="1" id="KW-0863">Zinc-finger</keyword>
<proteinExistence type="predicted"/>
<feature type="compositionally biased region" description="Low complexity" evidence="3">
    <location>
        <begin position="94"/>
        <end position="108"/>
    </location>
</feature>
<dbReference type="Proteomes" id="UP000054477">
    <property type="component" value="Unassembled WGS sequence"/>
</dbReference>
<keyword evidence="1" id="KW-0479">Metal-binding</keyword>
<keyword evidence="1" id="KW-0862">Zinc</keyword>
<dbReference type="InterPro" id="IPR001878">
    <property type="entry name" value="Znf_CCHC"/>
</dbReference>
<accession>A0A0C9Y697</accession>
<dbReference type="OrthoDB" id="2130750at2759"/>
<feature type="compositionally biased region" description="Polar residues" evidence="3">
    <location>
        <begin position="390"/>
        <end position="400"/>
    </location>
</feature>
<evidence type="ECO:0000256" key="3">
    <source>
        <dbReference type="SAM" id="MobiDB-lite"/>
    </source>
</evidence>
<dbReference type="SMART" id="SM01052">
    <property type="entry name" value="CAP_GLY"/>
    <property type="match status" value="1"/>
</dbReference>
<feature type="domain" description="CAP-Gly" evidence="5">
    <location>
        <begin position="162"/>
        <end position="207"/>
    </location>
</feature>
<feature type="compositionally biased region" description="Polar residues" evidence="3">
    <location>
        <begin position="20"/>
        <end position="38"/>
    </location>
</feature>
<feature type="region of interest" description="Disordered" evidence="3">
    <location>
        <begin position="1"/>
        <end position="38"/>
    </location>
</feature>
<dbReference type="GO" id="GO:0003676">
    <property type="term" value="F:nucleic acid binding"/>
    <property type="evidence" value="ECO:0007669"/>
    <property type="project" value="InterPro"/>
</dbReference>
<evidence type="ECO:0000313" key="7">
    <source>
        <dbReference type="Proteomes" id="UP000054477"/>
    </source>
</evidence>
<dbReference type="AlphaFoldDB" id="A0A0C9Y697"/>
<keyword evidence="2" id="KW-0175">Coiled coil</keyword>
<dbReference type="GO" id="GO:0008270">
    <property type="term" value="F:zinc ion binding"/>
    <property type="evidence" value="ECO:0007669"/>
    <property type="project" value="UniProtKB-KW"/>
</dbReference>
<evidence type="ECO:0000256" key="2">
    <source>
        <dbReference type="SAM" id="Coils"/>
    </source>
</evidence>
<dbReference type="STRING" id="1095629.A0A0C9Y697"/>
<feature type="compositionally biased region" description="Polar residues" evidence="3">
    <location>
        <begin position="1"/>
        <end position="10"/>
    </location>
</feature>
<dbReference type="InterPro" id="IPR000938">
    <property type="entry name" value="CAP-Gly_domain"/>
</dbReference>
<feature type="compositionally biased region" description="Low complexity" evidence="3">
    <location>
        <begin position="358"/>
        <end position="374"/>
    </location>
</feature>
<evidence type="ECO:0008006" key="8">
    <source>
        <dbReference type="Google" id="ProtNLM"/>
    </source>
</evidence>
<feature type="coiled-coil region" evidence="2">
    <location>
        <begin position="500"/>
        <end position="581"/>
    </location>
</feature>
<feature type="region of interest" description="Disordered" evidence="3">
    <location>
        <begin position="767"/>
        <end position="786"/>
    </location>
</feature>
<dbReference type="EMBL" id="KN838579">
    <property type="protein sequence ID" value="KIK03533.1"/>
    <property type="molecule type" value="Genomic_DNA"/>
</dbReference>
<organism evidence="6 7">
    <name type="scientific">Laccaria amethystina LaAM-08-1</name>
    <dbReference type="NCBI Taxonomy" id="1095629"/>
    <lineage>
        <taxon>Eukaryota</taxon>
        <taxon>Fungi</taxon>
        <taxon>Dikarya</taxon>
        <taxon>Basidiomycota</taxon>
        <taxon>Agaricomycotina</taxon>
        <taxon>Agaricomycetes</taxon>
        <taxon>Agaricomycetidae</taxon>
        <taxon>Agaricales</taxon>
        <taxon>Agaricineae</taxon>
        <taxon>Hydnangiaceae</taxon>
        <taxon>Laccaria</taxon>
    </lineage>
</organism>
<feature type="compositionally biased region" description="Polar residues" evidence="3">
    <location>
        <begin position="245"/>
        <end position="286"/>
    </location>
</feature>
<feature type="compositionally biased region" description="Low complexity" evidence="3">
    <location>
        <begin position="401"/>
        <end position="423"/>
    </location>
</feature>
<feature type="domain" description="CCHC-type" evidence="4">
    <location>
        <begin position="1171"/>
        <end position="1185"/>
    </location>
</feature>
<feature type="region of interest" description="Disordered" evidence="3">
    <location>
        <begin position="318"/>
        <end position="426"/>
    </location>
</feature>
<dbReference type="PROSITE" id="PS50158">
    <property type="entry name" value="ZF_CCHC"/>
    <property type="match status" value="1"/>
</dbReference>